<comment type="caution">
    <text evidence="9">The sequence shown here is derived from an EMBL/GenBank/DDBJ whole genome shotgun (WGS) entry which is preliminary data.</text>
</comment>
<dbReference type="PROSITE" id="PS51257">
    <property type="entry name" value="PROKAR_LIPOPROTEIN"/>
    <property type="match status" value="1"/>
</dbReference>
<proteinExistence type="predicted"/>
<keyword evidence="3 6" id="KW-0812">Transmembrane</keyword>
<feature type="transmembrane region" description="Helical" evidence="6">
    <location>
        <begin position="423"/>
        <end position="447"/>
    </location>
</feature>
<dbReference type="InterPro" id="IPR003838">
    <property type="entry name" value="ABC3_permease_C"/>
</dbReference>
<evidence type="ECO:0000313" key="9">
    <source>
        <dbReference type="EMBL" id="MFD2035038.1"/>
    </source>
</evidence>
<feature type="transmembrane region" description="Helical" evidence="6">
    <location>
        <begin position="664"/>
        <end position="684"/>
    </location>
</feature>
<feature type="transmembrane region" description="Helical" evidence="6">
    <location>
        <begin position="21"/>
        <end position="41"/>
    </location>
</feature>
<feature type="transmembrane region" description="Helical" evidence="6">
    <location>
        <begin position="331"/>
        <end position="359"/>
    </location>
</feature>
<accession>A0ABW4VP32</accession>
<feature type="domain" description="ABC3 transporter permease C-terminal" evidence="7">
    <location>
        <begin position="290"/>
        <end position="406"/>
    </location>
</feature>
<feature type="domain" description="MacB-like periplasmic core" evidence="8">
    <location>
        <begin position="437"/>
        <end position="622"/>
    </location>
</feature>
<feature type="transmembrane region" description="Helical" evidence="6">
    <location>
        <begin position="379"/>
        <end position="402"/>
    </location>
</feature>
<dbReference type="PANTHER" id="PTHR30572:SF18">
    <property type="entry name" value="ABC-TYPE MACROLIDE FAMILY EXPORT SYSTEM PERMEASE COMPONENT 2"/>
    <property type="match status" value="1"/>
</dbReference>
<dbReference type="Proteomes" id="UP001597361">
    <property type="component" value="Unassembled WGS sequence"/>
</dbReference>
<evidence type="ECO:0000256" key="3">
    <source>
        <dbReference type="ARBA" id="ARBA00022692"/>
    </source>
</evidence>
<keyword evidence="4 6" id="KW-1133">Transmembrane helix</keyword>
<dbReference type="InterPro" id="IPR025857">
    <property type="entry name" value="MacB_PCD"/>
</dbReference>
<gene>
    <name evidence="9" type="ORF">ACFSKL_09560</name>
</gene>
<feature type="transmembrane region" description="Helical" evidence="6">
    <location>
        <begin position="716"/>
        <end position="735"/>
    </location>
</feature>
<sequence>MLKNYILIAWRNLVKQKWTTFISVFGLACAVGCCLVAYLFIEQVWFKGMLQPNKNEIYQLTYTVEKEEGKVKFGTVAEPISELLSDEFSQIKAQTQVRSGFPILIHDLESFNQRAMYVDPGFVEMFSFKMKYGYPLALSNPDQVILTYELSEKLFGNANPIGQEITLVLNGKETFHKVGGVMKKLNDMEMFNFDLLVNIENIQSTVNALSLKESWNSELWIFLQLEKDISPNQLQSGLEEIKRRQNEINPESPYLSLDLEAYTDLVKKSGEIKNGVINFLAIGPQILLGAIALFVLILAVFNYINISILMATSRLKEIGIRKVIGSRKGQLVSQFLSENLMVCFFSIALGCFLATVFLLPGFNQIASKSLKLDLLNDPYIWVFLVGLIGFITLASGLYPAVFVSSFKPVSIFKGNQQIGSKSFLTSVLLTFQFTLAIISLVAAVAFLQTNYINENRDWGYDNGDKIIVNVPDTKEYFNLKDKLMAMAAVEEISGSENYVGQWQEEKEVVYKEQQYAIEYLNAEGNYPKLLDLKLKNGRFPDPNLISDQEESILVNEKFMQELGLVFPTEDSFTIDSVRYQVVGVVEDFHNTFFQYPIQPMVIRSGGDSTYNYLTLRMSSGTAASSMDLVKKNWREIFPNGLFEGKLQADVFENSIEDVRGVQNIILFGGILSMLLSAMGLFGLVSLNMNARIKDFCVRKIFGAGIGDLSIKLFKRYLISWLVASVLGGILAYLAVVNFLDYLFAFHSGVGLIPLATGLMVLLIVIGLTVSSQIWKVYKVNPSQILKSE</sequence>
<evidence type="ECO:0000313" key="10">
    <source>
        <dbReference type="Proteomes" id="UP001597361"/>
    </source>
</evidence>
<dbReference type="PANTHER" id="PTHR30572">
    <property type="entry name" value="MEMBRANE COMPONENT OF TRANSPORTER-RELATED"/>
    <property type="match status" value="1"/>
</dbReference>
<evidence type="ECO:0000256" key="1">
    <source>
        <dbReference type="ARBA" id="ARBA00004651"/>
    </source>
</evidence>
<dbReference type="Pfam" id="PF02687">
    <property type="entry name" value="FtsX"/>
    <property type="match status" value="2"/>
</dbReference>
<feature type="domain" description="ABC3 transporter permease C-terminal" evidence="7">
    <location>
        <begin position="668"/>
        <end position="781"/>
    </location>
</feature>
<name>A0ABW4VP32_9BACT</name>
<evidence type="ECO:0000256" key="6">
    <source>
        <dbReference type="SAM" id="Phobius"/>
    </source>
</evidence>
<evidence type="ECO:0000259" key="7">
    <source>
        <dbReference type="Pfam" id="PF02687"/>
    </source>
</evidence>
<evidence type="ECO:0000259" key="8">
    <source>
        <dbReference type="Pfam" id="PF12704"/>
    </source>
</evidence>
<dbReference type="EMBL" id="JBHUHR010000025">
    <property type="protein sequence ID" value="MFD2035038.1"/>
    <property type="molecule type" value="Genomic_DNA"/>
</dbReference>
<evidence type="ECO:0000256" key="4">
    <source>
        <dbReference type="ARBA" id="ARBA00022989"/>
    </source>
</evidence>
<feature type="transmembrane region" description="Helical" evidence="6">
    <location>
        <begin position="286"/>
        <end position="310"/>
    </location>
</feature>
<dbReference type="Pfam" id="PF12704">
    <property type="entry name" value="MacB_PCD"/>
    <property type="match status" value="2"/>
</dbReference>
<dbReference type="InterPro" id="IPR050250">
    <property type="entry name" value="Macrolide_Exporter_MacB"/>
</dbReference>
<comment type="subcellular location">
    <subcellularLocation>
        <location evidence="1">Cell membrane</location>
        <topology evidence="1">Multi-pass membrane protein</topology>
    </subcellularLocation>
</comment>
<organism evidence="9 10">
    <name type="scientific">Belliella marina</name>
    <dbReference type="NCBI Taxonomy" id="1644146"/>
    <lineage>
        <taxon>Bacteria</taxon>
        <taxon>Pseudomonadati</taxon>
        <taxon>Bacteroidota</taxon>
        <taxon>Cytophagia</taxon>
        <taxon>Cytophagales</taxon>
        <taxon>Cyclobacteriaceae</taxon>
        <taxon>Belliella</taxon>
    </lineage>
</organism>
<reference evidence="10" key="1">
    <citation type="journal article" date="2019" name="Int. J. Syst. Evol. Microbiol.">
        <title>The Global Catalogue of Microorganisms (GCM) 10K type strain sequencing project: providing services to taxonomists for standard genome sequencing and annotation.</title>
        <authorList>
            <consortium name="The Broad Institute Genomics Platform"/>
            <consortium name="The Broad Institute Genome Sequencing Center for Infectious Disease"/>
            <person name="Wu L."/>
            <person name="Ma J."/>
        </authorList>
    </citation>
    <scope>NUCLEOTIDE SEQUENCE [LARGE SCALE GENOMIC DNA]</scope>
    <source>
        <strain evidence="10">CGMCC 1.15180</strain>
    </source>
</reference>
<evidence type="ECO:0000256" key="2">
    <source>
        <dbReference type="ARBA" id="ARBA00022475"/>
    </source>
</evidence>
<protein>
    <submittedName>
        <fullName evidence="9">ABC transporter permease</fullName>
    </submittedName>
</protein>
<evidence type="ECO:0000256" key="5">
    <source>
        <dbReference type="ARBA" id="ARBA00023136"/>
    </source>
</evidence>
<keyword evidence="5 6" id="KW-0472">Membrane</keyword>
<keyword evidence="2" id="KW-1003">Cell membrane</keyword>
<feature type="transmembrane region" description="Helical" evidence="6">
    <location>
        <begin position="741"/>
        <end position="769"/>
    </location>
</feature>
<dbReference type="RefSeq" id="WP_376885713.1">
    <property type="nucleotide sequence ID" value="NZ_JBHUHR010000025.1"/>
</dbReference>
<feature type="domain" description="MacB-like periplasmic core" evidence="8">
    <location>
        <begin position="20"/>
        <end position="240"/>
    </location>
</feature>
<keyword evidence="10" id="KW-1185">Reference proteome</keyword>